<reference evidence="2" key="7">
    <citation type="journal article" date="2005" name="Science">
        <title>The Transcriptional Landscape of the Mammalian Genome.</title>
        <authorList>
            <consortium name="The FANTOM Consortium"/>
            <consortium name="Riken Genome Exploration Research Group and Genome Science Group (Genome Network Project Core Group)"/>
        </authorList>
    </citation>
    <scope>NUCLEOTIDE SEQUENCE</scope>
    <source>
        <strain evidence="2">C57BL/6J</strain>
        <tissue evidence="2">Inner ear</tissue>
    </source>
</reference>
<name>Q3TZG0_MOUSE</name>
<dbReference type="MGI" id="MGI:2140103">
    <property type="gene designation" value="Nmd3"/>
</dbReference>
<reference evidence="2" key="4">
    <citation type="journal article" date="2001" name="Nature">
        <title>Functional annotation of a full-length mouse cDNA collection.</title>
        <authorList>
            <consortium name="The RIKEN Genome Exploration Research Group Phase II Team and the FANTOM Consortium"/>
        </authorList>
    </citation>
    <scope>NUCLEOTIDE SEQUENCE</scope>
    <source>
        <strain evidence="2">C57BL/6J</strain>
        <tissue evidence="2">Inner ear</tissue>
    </source>
</reference>
<organism evidence="2">
    <name type="scientific">Mus musculus</name>
    <name type="common">Mouse</name>
    <dbReference type="NCBI Taxonomy" id="10090"/>
    <lineage>
        <taxon>Eukaryota</taxon>
        <taxon>Metazoa</taxon>
        <taxon>Chordata</taxon>
        <taxon>Craniata</taxon>
        <taxon>Vertebrata</taxon>
        <taxon>Euteleostomi</taxon>
        <taxon>Mammalia</taxon>
        <taxon>Eutheria</taxon>
        <taxon>Euarchontoglires</taxon>
        <taxon>Glires</taxon>
        <taxon>Rodentia</taxon>
        <taxon>Myomorpha</taxon>
        <taxon>Muroidea</taxon>
        <taxon>Muridae</taxon>
        <taxon>Murinae</taxon>
        <taxon>Mus</taxon>
        <taxon>Mus</taxon>
    </lineage>
</organism>
<keyword evidence="1" id="KW-1133">Transmembrane helix</keyword>
<evidence type="ECO:0000313" key="2">
    <source>
        <dbReference type="EMBL" id="BAE34248.1"/>
    </source>
</evidence>
<accession>Q3TZG0</accession>
<evidence type="ECO:0000313" key="3">
    <source>
        <dbReference type="MGI" id="MGI:2140103"/>
    </source>
</evidence>
<dbReference type="EMBL" id="AK157890">
    <property type="protein sequence ID" value="BAE34248.1"/>
    <property type="molecule type" value="mRNA"/>
</dbReference>
<reference evidence="2" key="6">
    <citation type="submission" date="2004-03" db="EMBL/GenBank/DDBJ databases">
        <authorList>
            <person name="Arakawa T."/>
            <person name="Carninci P."/>
            <person name="Fukuda S."/>
            <person name="Hashizume W."/>
            <person name="Hayashida K."/>
            <person name="Hori F."/>
            <person name="Iida J."/>
            <person name="Imamura K."/>
            <person name="Imotani K."/>
            <person name="Itoh M."/>
            <person name="Kanagawa S."/>
            <person name="Kawai J."/>
            <person name="Kojima M."/>
            <person name="Konno H."/>
            <person name="Murata M."/>
            <person name="Nakamura M."/>
            <person name="Ninomiya N."/>
            <person name="Nishiyori H."/>
            <person name="Nomura K."/>
            <person name="Ohno M."/>
            <person name="Sakazume N."/>
            <person name="Sano H."/>
            <person name="Sasaki D."/>
            <person name="Shibata K."/>
            <person name="Shiraki T."/>
            <person name="Tagami M."/>
            <person name="Tagami Y."/>
            <person name="Waki K."/>
            <person name="Watahiki A."/>
            <person name="Muramatsu M."/>
            <person name="Hayashizaki Y."/>
        </authorList>
    </citation>
    <scope>NUCLEOTIDE SEQUENCE</scope>
    <source>
        <strain evidence="2">C57BL/6J</strain>
        <tissue evidence="2">Inner ear</tissue>
    </source>
</reference>
<feature type="transmembrane region" description="Helical" evidence="1">
    <location>
        <begin position="6"/>
        <end position="24"/>
    </location>
</feature>
<dbReference type="AGR" id="MGI:2140103"/>
<reference evidence="2" key="2">
    <citation type="journal article" date="2000" name="Genome Res.">
        <title>Normalization and subtraction of cap-trapper-selected cDNAs to prepare full-length cDNA libraries for rapid discovery of new genes.</title>
        <authorList>
            <person name="Carninci P."/>
            <person name="Shibata Y."/>
            <person name="Hayatsu N."/>
            <person name="Sugahara Y."/>
            <person name="Shibata K."/>
            <person name="Itoh M."/>
            <person name="Konno H."/>
            <person name="Okazaki Y."/>
            <person name="Muramatsu M."/>
            <person name="Hayashizaki Y."/>
        </authorList>
    </citation>
    <scope>NUCLEOTIDE SEQUENCE</scope>
    <source>
        <strain evidence="2">C57BL/6J</strain>
        <tissue evidence="2">Inner ear</tissue>
    </source>
</reference>
<protein>
    <submittedName>
        <fullName evidence="2">Uncharacterized protein</fullName>
    </submittedName>
</protein>
<reference evidence="2" key="3">
    <citation type="journal article" date="2000" name="Genome Res.">
        <title>RIKEN integrated sequence analysis (RISA) system--384-format sequencing pipeline with 384 multicapillary sequencer.</title>
        <authorList>
            <person name="Shibata K."/>
            <person name="Itoh M."/>
            <person name="Aizawa K."/>
            <person name="Nagaoka S."/>
            <person name="Sasaki N."/>
            <person name="Carninci P."/>
            <person name="Konno H."/>
            <person name="Akiyama J."/>
            <person name="Nishi K."/>
            <person name="Kitsunai T."/>
            <person name="Tashiro H."/>
            <person name="Itoh M."/>
            <person name="Sumi N."/>
            <person name="Ishii Y."/>
            <person name="Nakamura S."/>
            <person name="Hazama M."/>
            <person name="Nishine T."/>
            <person name="Harada A."/>
            <person name="Yamamoto R."/>
            <person name="Matsumoto H."/>
            <person name="Sakaguchi S."/>
            <person name="Ikegami T."/>
            <person name="Kashiwagi K."/>
            <person name="Fujiwake S."/>
            <person name="Inoue K."/>
            <person name="Togawa Y."/>
            <person name="Izawa M."/>
            <person name="Ohara E."/>
            <person name="Watahiki M."/>
            <person name="Yoneda Y."/>
            <person name="Ishikawa T."/>
            <person name="Ozawa K."/>
            <person name="Tanaka T."/>
            <person name="Matsuura S."/>
            <person name="Kawai J."/>
            <person name="Okazaki Y."/>
            <person name="Muramatsu M."/>
            <person name="Inoue Y."/>
            <person name="Kira A."/>
            <person name="Hayashizaki Y."/>
        </authorList>
    </citation>
    <scope>NUCLEOTIDE SEQUENCE</scope>
    <source>
        <strain evidence="2">C57BL/6J</strain>
        <tissue evidence="2">Inner ear</tissue>
    </source>
</reference>
<sequence length="100" mass="11508">MHSFFSFVPLVVGYICLHLSICLVRDLNLVSEYKNYMPVTSQIGLAFALCMWKLSVDLCKNSKCISPNLCTYINKPMNLVYYFREFTVCEPGKYEAFGLL</sequence>
<evidence type="ECO:0000256" key="1">
    <source>
        <dbReference type="SAM" id="Phobius"/>
    </source>
</evidence>
<dbReference type="AlphaFoldDB" id="Q3TZG0"/>
<proteinExistence type="evidence at transcript level"/>
<gene>
    <name evidence="3" type="primary">Nmd3</name>
</gene>
<reference evidence="2" key="8">
    <citation type="journal article" date="2005" name="Science">
        <title>Antisense Transcription in the Mammalian Transcriptome.</title>
        <authorList>
            <consortium name="RIKEN Genome Exploration Research Group and Genome Science Group (Genome Network Project Core Group) and the FANTOM Consortium"/>
        </authorList>
    </citation>
    <scope>NUCLEOTIDE SEQUENCE</scope>
    <source>
        <strain evidence="2">C57BL/6J</strain>
        <tissue evidence="2">Inner ear</tissue>
    </source>
</reference>
<keyword evidence="1" id="KW-0812">Transmembrane</keyword>
<reference evidence="2" key="1">
    <citation type="journal article" date="1999" name="Methods Enzymol.">
        <title>High-efficiency full-length cDNA cloning.</title>
        <authorList>
            <person name="Carninci P."/>
            <person name="Hayashizaki Y."/>
        </authorList>
    </citation>
    <scope>NUCLEOTIDE SEQUENCE</scope>
    <source>
        <strain evidence="2">C57BL/6J</strain>
        <tissue evidence="2">Inner ear</tissue>
    </source>
</reference>
<keyword evidence="1" id="KW-0472">Membrane</keyword>
<reference evidence="2" key="5">
    <citation type="journal article" date="2002" name="Nature">
        <title>Analysis of the mouse transcriptome based on functional annotation of 60,770 full-length cDNAs.</title>
        <authorList>
            <consortium name="The FANTOM Consortium and the RIKEN Genome Exploration Research Group Phase I and II Team"/>
        </authorList>
    </citation>
    <scope>NUCLEOTIDE SEQUENCE</scope>
    <source>
        <strain evidence="2">C57BL/6J</strain>
        <tissue evidence="2">Inner ear</tissue>
    </source>
</reference>